<evidence type="ECO:0000313" key="2">
    <source>
        <dbReference type="EMBL" id="KAK1343915.1"/>
    </source>
</evidence>
<dbReference type="PANTHER" id="PTHR47110">
    <property type="entry name" value="TESTIS-SPECIFIC EXPRESSED PROTEIN 55"/>
    <property type="match status" value="1"/>
</dbReference>
<comment type="caution">
    <text evidence="2">The sequence shown here is derived from an EMBL/GenBank/DDBJ whole genome shotgun (WGS) entry which is preliminary data.</text>
</comment>
<feature type="compositionally biased region" description="Basic and acidic residues" evidence="1">
    <location>
        <begin position="73"/>
        <end position="122"/>
    </location>
</feature>
<dbReference type="InterPro" id="IPR048377">
    <property type="entry name" value="TEX55_DD"/>
</dbReference>
<keyword evidence="3" id="KW-1185">Reference proteome</keyword>
<feature type="compositionally biased region" description="Polar residues" evidence="1">
    <location>
        <begin position="50"/>
        <end position="62"/>
    </location>
</feature>
<evidence type="ECO:0000313" key="3">
    <source>
        <dbReference type="Proteomes" id="UP001177744"/>
    </source>
</evidence>
<dbReference type="SUPFAM" id="SSF47391">
    <property type="entry name" value="Dimerization-anchoring domain of cAMP-dependent PK regulatory subunit"/>
    <property type="match status" value="1"/>
</dbReference>
<dbReference type="EMBL" id="JAULJE010000004">
    <property type="protein sequence ID" value="KAK1343915.1"/>
    <property type="molecule type" value="Genomic_DNA"/>
</dbReference>
<organism evidence="2 3">
    <name type="scientific">Cnephaeus nilssonii</name>
    <name type="common">Northern bat</name>
    <name type="synonym">Eptesicus nilssonii</name>
    <dbReference type="NCBI Taxonomy" id="3371016"/>
    <lineage>
        <taxon>Eukaryota</taxon>
        <taxon>Metazoa</taxon>
        <taxon>Chordata</taxon>
        <taxon>Craniata</taxon>
        <taxon>Vertebrata</taxon>
        <taxon>Euteleostomi</taxon>
        <taxon>Mammalia</taxon>
        <taxon>Eutheria</taxon>
        <taxon>Laurasiatheria</taxon>
        <taxon>Chiroptera</taxon>
        <taxon>Yangochiroptera</taxon>
        <taxon>Vespertilionidae</taxon>
        <taxon>Cnephaeus</taxon>
    </lineage>
</organism>
<dbReference type="AlphaFoldDB" id="A0AA40I6F8"/>
<proteinExistence type="predicted"/>
<feature type="compositionally biased region" description="Basic and acidic residues" evidence="1">
    <location>
        <begin position="35"/>
        <end position="49"/>
    </location>
</feature>
<sequence length="396" mass="45534">MSEQRKGKTAHQTSHAESERTGSQMPVQHQGQTSEHTDRKLSSHTERASKQTGHTPSVSSEQRASEQMGRRKSGQDNRRSSEPIDRRKSGQYERKASEPIDHIKSAQDARRASAPIPHRESGQDDQAPYELIDSRKSGLVERKVYEQVEHRLSDPIGYKTSVKTHHKAHDQIIELAEDQAAEDQVAVSTHHPRVIMPLYSEYEKVVDEDDIDDNQPDVEESDESDGRIHTSKKGKEADSKLDPKQKDFRDSKVSDKTKSENDAFMKAFNAFDSKVISTLQTKDHNFSPRFPAISTKLDYVINQEKSHIIVTKPDNTSSEYQEERSSVLQYHKKRFPSLVYQDPYQVSLQYMEKHHILQIFQQITENLVYEKPEDPLSFMLSQVCNRRKRAISLLQI</sequence>
<feature type="region of interest" description="Disordered" evidence="1">
    <location>
        <begin position="206"/>
        <end position="256"/>
    </location>
</feature>
<dbReference type="InterPro" id="IPR040760">
    <property type="entry name" value="Tex55"/>
</dbReference>
<feature type="compositionally biased region" description="Acidic residues" evidence="1">
    <location>
        <begin position="206"/>
        <end position="223"/>
    </location>
</feature>
<protein>
    <submittedName>
        <fullName evidence="2">Uncharacterized protein</fullName>
    </submittedName>
</protein>
<dbReference type="PANTHER" id="PTHR47110:SF1">
    <property type="entry name" value="TESTIS-SPECIFIC EXPRESSED PROTEIN 55"/>
    <property type="match status" value="1"/>
</dbReference>
<dbReference type="CDD" id="cd22975">
    <property type="entry name" value="DD_TEX55"/>
    <property type="match status" value="1"/>
</dbReference>
<feature type="compositionally biased region" description="Basic and acidic residues" evidence="1">
    <location>
        <begin position="224"/>
        <end position="256"/>
    </location>
</feature>
<dbReference type="GO" id="GO:0005634">
    <property type="term" value="C:nucleus"/>
    <property type="evidence" value="ECO:0007669"/>
    <property type="project" value="TreeGrafter"/>
</dbReference>
<feature type="region of interest" description="Disordered" evidence="1">
    <location>
        <begin position="1"/>
        <end position="131"/>
    </location>
</feature>
<gene>
    <name evidence="2" type="ORF">QTO34_014471</name>
</gene>
<accession>A0AA40I6F8</accession>
<dbReference type="Pfam" id="PF17819">
    <property type="entry name" value="Tex55"/>
    <property type="match status" value="1"/>
</dbReference>
<evidence type="ECO:0000256" key="1">
    <source>
        <dbReference type="SAM" id="MobiDB-lite"/>
    </source>
</evidence>
<reference evidence="2" key="1">
    <citation type="submission" date="2023-06" db="EMBL/GenBank/DDBJ databases">
        <title>Reference genome for the Northern bat (Eptesicus nilssonii), a most northern bat species.</title>
        <authorList>
            <person name="Laine V.N."/>
            <person name="Pulliainen A.T."/>
            <person name="Lilley T.M."/>
        </authorList>
    </citation>
    <scope>NUCLEOTIDE SEQUENCE</scope>
    <source>
        <strain evidence="2">BLF_Eptnil</strain>
        <tissue evidence="2">Kidney</tissue>
    </source>
</reference>
<dbReference type="Proteomes" id="UP001177744">
    <property type="component" value="Unassembled WGS sequence"/>
</dbReference>
<name>A0AA40I6F8_CNENI</name>
<feature type="compositionally biased region" description="Polar residues" evidence="1">
    <location>
        <begin position="21"/>
        <end position="34"/>
    </location>
</feature>